<dbReference type="EC" id="2.7.1.40" evidence="4 13"/>
<keyword evidence="7" id="KW-0547">Nucleotide-binding</keyword>
<dbReference type="InterPro" id="IPR015793">
    <property type="entry name" value="Pyrv_Knase_brl"/>
</dbReference>
<accession>A0ABU0MSV6</accession>
<dbReference type="PANTHER" id="PTHR11817">
    <property type="entry name" value="PYRUVATE KINASE"/>
    <property type="match status" value="1"/>
</dbReference>
<dbReference type="InterPro" id="IPR040442">
    <property type="entry name" value="Pyrv_kinase-like_dom_sf"/>
</dbReference>
<dbReference type="Gene3D" id="3.20.20.60">
    <property type="entry name" value="Phosphoenolpyruvate-binding domains"/>
    <property type="match status" value="1"/>
</dbReference>
<comment type="similarity">
    <text evidence="3 14">Belongs to the pyruvate kinase family.</text>
</comment>
<evidence type="ECO:0000256" key="5">
    <source>
        <dbReference type="ARBA" id="ARBA00022679"/>
    </source>
</evidence>
<dbReference type="GO" id="GO:0004743">
    <property type="term" value="F:pyruvate kinase activity"/>
    <property type="evidence" value="ECO:0007669"/>
    <property type="project" value="UniProtKB-EC"/>
</dbReference>
<keyword evidence="8 14" id="KW-0418">Kinase</keyword>
<protein>
    <recommendedName>
        <fullName evidence="4 13">Pyruvate kinase</fullName>
        <ecNumber evidence="4 13">2.7.1.40</ecNumber>
    </recommendedName>
</protein>
<dbReference type="Pfam" id="PF00224">
    <property type="entry name" value="PK"/>
    <property type="match status" value="1"/>
</dbReference>
<dbReference type="EMBL" id="JAUSVU010000028">
    <property type="protein sequence ID" value="MDQ0536574.1"/>
    <property type="molecule type" value="Genomic_DNA"/>
</dbReference>
<keyword evidence="5 14" id="KW-0808">Transferase</keyword>
<evidence type="ECO:0000256" key="7">
    <source>
        <dbReference type="ARBA" id="ARBA00022741"/>
    </source>
</evidence>
<dbReference type="Gene3D" id="3.40.1380.20">
    <property type="entry name" value="Pyruvate kinase, C-terminal domain"/>
    <property type="match status" value="1"/>
</dbReference>
<dbReference type="NCBIfam" id="NF004886">
    <property type="entry name" value="PRK06247.1"/>
    <property type="match status" value="1"/>
</dbReference>
<keyword evidence="6" id="KW-0479">Metal-binding</keyword>
<gene>
    <name evidence="17" type="ORF">QO018_005471</name>
</gene>
<dbReference type="NCBIfam" id="NF004978">
    <property type="entry name" value="PRK06354.1"/>
    <property type="match status" value="1"/>
</dbReference>
<dbReference type="NCBIfam" id="NF004491">
    <property type="entry name" value="PRK05826.1"/>
    <property type="match status" value="1"/>
</dbReference>
<name>A0ABU0MSV6_9PROT</name>
<comment type="pathway">
    <text evidence="2 14">Carbohydrate degradation; glycolysis; pyruvate from D-glyceraldehyde 3-phosphate: step 5/5.</text>
</comment>
<comment type="catalytic activity">
    <reaction evidence="14">
        <text>pyruvate + ATP = phosphoenolpyruvate + ADP + H(+)</text>
        <dbReference type="Rhea" id="RHEA:18157"/>
        <dbReference type="ChEBI" id="CHEBI:15361"/>
        <dbReference type="ChEBI" id="CHEBI:15378"/>
        <dbReference type="ChEBI" id="CHEBI:30616"/>
        <dbReference type="ChEBI" id="CHEBI:58702"/>
        <dbReference type="ChEBI" id="CHEBI:456216"/>
        <dbReference type="EC" id="2.7.1.40"/>
    </reaction>
</comment>
<evidence type="ECO:0000256" key="8">
    <source>
        <dbReference type="ARBA" id="ARBA00022777"/>
    </source>
</evidence>
<feature type="domain" description="Pyruvate kinase barrel" evidence="15">
    <location>
        <begin position="16"/>
        <end position="333"/>
    </location>
</feature>
<keyword evidence="18" id="KW-1185">Reference proteome</keyword>
<dbReference type="SUPFAM" id="SSF50800">
    <property type="entry name" value="PK beta-barrel domain-like"/>
    <property type="match status" value="1"/>
</dbReference>
<evidence type="ECO:0000256" key="9">
    <source>
        <dbReference type="ARBA" id="ARBA00022840"/>
    </source>
</evidence>
<feature type="domain" description="Pyruvate kinase C-terminal" evidence="16">
    <location>
        <begin position="366"/>
        <end position="478"/>
    </location>
</feature>
<dbReference type="InterPro" id="IPR036918">
    <property type="entry name" value="Pyrv_Knase_C_sf"/>
</dbReference>
<dbReference type="Pfam" id="PF02887">
    <property type="entry name" value="PK_C"/>
    <property type="match status" value="1"/>
</dbReference>
<dbReference type="GO" id="GO:0016301">
    <property type="term" value="F:kinase activity"/>
    <property type="evidence" value="ECO:0007669"/>
    <property type="project" value="UniProtKB-KW"/>
</dbReference>
<comment type="cofactor">
    <cofactor evidence="1">
        <name>K(+)</name>
        <dbReference type="ChEBI" id="CHEBI:29103"/>
    </cofactor>
</comment>
<keyword evidence="11 14" id="KW-0324">Glycolysis</keyword>
<evidence type="ECO:0000256" key="2">
    <source>
        <dbReference type="ARBA" id="ARBA00004997"/>
    </source>
</evidence>
<comment type="caution">
    <text evidence="17">The sequence shown here is derived from an EMBL/GenBank/DDBJ whole genome shotgun (WGS) entry which is preliminary data.</text>
</comment>
<evidence type="ECO:0000313" key="18">
    <source>
        <dbReference type="Proteomes" id="UP001244552"/>
    </source>
</evidence>
<evidence type="ECO:0000256" key="13">
    <source>
        <dbReference type="NCBIfam" id="TIGR01064"/>
    </source>
</evidence>
<evidence type="ECO:0000256" key="1">
    <source>
        <dbReference type="ARBA" id="ARBA00001958"/>
    </source>
</evidence>
<dbReference type="InterPro" id="IPR018209">
    <property type="entry name" value="Pyrv_Knase_AS"/>
</dbReference>
<dbReference type="InterPro" id="IPR011037">
    <property type="entry name" value="Pyrv_Knase-like_insert_dom_sf"/>
</dbReference>
<dbReference type="NCBIfam" id="TIGR01064">
    <property type="entry name" value="pyruv_kin"/>
    <property type="match status" value="1"/>
</dbReference>
<reference evidence="17 18" key="1">
    <citation type="submission" date="2023-07" db="EMBL/GenBank/DDBJ databases">
        <title>Genomic Encyclopedia of Type Strains, Phase IV (KMG-IV): sequencing the most valuable type-strain genomes for metagenomic binning, comparative biology and taxonomic classification.</title>
        <authorList>
            <person name="Goeker M."/>
        </authorList>
    </citation>
    <scope>NUCLEOTIDE SEQUENCE [LARGE SCALE GENOMIC DNA]</scope>
    <source>
        <strain evidence="17 18">DSM 19922</strain>
    </source>
</reference>
<evidence type="ECO:0000256" key="12">
    <source>
        <dbReference type="ARBA" id="ARBA00023317"/>
    </source>
</evidence>
<dbReference type="InterPro" id="IPR001697">
    <property type="entry name" value="Pyr_Knase"/>
</dbReference>
<dbReference type="SUPFAM" id="SSF51621">
    <property type="entry name" value="Phosphoenolpyruvate/pyruvate domain"/>
    <property type="match status" value="1"/>
</dbReference>
<evidence type="ECO:0000259" key="15">
    <source>
        <dbReference type="Pfam" id="PF00224"/>
    </source>
</evidence>
<dbReference type="PRINTS" id="PR01050">
    <property type="entry name" value="PYRUVTKNASE"/>
</dbReference>
<dbReference type="SUPFAM" id="SSF52935">
    <property type="entry name" value="PK C-terminal domain-like"/>
    <property type="match status" value="1"/>
</dbReference>
<keyword evidence="9" id="KW-0067">ATP-binding</keyword>
<evidence type="ECO:0000256" key="10">
    <source>
        <dbReference type="ARBA" id="ARBA00022842"/>
    </source>
</evidence>
<dbReference type="InterPro" id="IPR015795">
    <property type="entry name" value="Pyrv_Knase_C"/>
</dbReference>
<keyword evidence="12 17" id="KW-0670">Pyruvate</keyword>
<proteinExistence type="inferred from homology"/>
<dbReference type="Proteomes" id="UP001244552">
    <property type="component" value="Unassembled WGS sequence"/>
</dbReference>
<dbReference type="PROSITE" id="PS00110">
    <property type="entry name" value="PYRUVATE_KINASE"/>
    <property type="match status" value="1"/>
</dbReference>
<organism evidence="17 18">
    <name type="scientific">Azospirillum picis</name>
    <dbReference type="NCBI Taxonomy" id="488438"/>
    <lineage>
        <taxon>Bacteria</taxon>
        <taxon>Pseudomonadati</taxon>
        <taxon>Pseudomonadota</taxon>
        <taxon>Alphaproteobacteria</taxon>
        <taxon>Rhodospirillales</taxon>
        <taxon>Azospirillaceae</taxon>
        <taxon>Azospirillum</taxon>
    </lineage>
</organism>
<dbReference type="InterPro" id="IPR015813">
    <property type="entry name" value="Pyrv/PenolPyrv_kinase-like_dom"/>
</dbReference>
<evidence type="ECO:0000313" key="17">
    <source>
        <dbReference type="EMBL" id="MDQ0536574.1"/>
    </source>
</evidence>
<evidence type="ECO:0000256" key="4">
    <source>
        <dbReference type="ARBA" id="ARBA00012142"/>
    </source>
</evidence>
<evidence type="ECO:0000259" key="16">
    <source>
        <dbReference type="Pfam" id="PF02887"/>
    </source>
</evidence>
<sequence length="504" mass="54328">MSTDPMTTEMPIRRYRQTKIVATLGPASSTPAMIRRLFETGVDVFRLNFSHGSHEDHGDRLRAIRALEAETGRPIAIMADLQGPKLRLGRFADGPVALAPGQLFRLDLSDEPGNARRVGMPHPEIFAALVPDAELLLDDGKVRLRVTACGPDYAETVVVSGTRLSDRKGVNVPGVVLPLSPLTEKDRRDLAFALDQGVDWVALSFVQRPEDVAEARRLIAGRAALLSKLEKPQAIQHLDHIVELSDGVMVARGDLGVEMPPEDVPSLQKRIIRSARAAGKPVIVATQMLESMIGAPAPTRAEASDVATAVFDGTDAVMLSAETASGEYPVEAVSIMDRIARRVENDPLYRAMMDAQHADPEQTASDAITAAARQVAHTISAAAIATYTTSGSTTLRAARERPEVPILCLTAAASTARRLVLAYGVHAVLTEDVQNFSDMVHKASRLAHVHGLATEGQRLVITAGVPFGMPGSTNILRIAWVEAPARPERRQDSTVRQPRELADA</sequence>
<evidence type="ECO:0000256" key="11">
    <source>
        <dbReference type="ARBA" id="ARBA00023152"/>
    </source>
</evidence>
<evidence type="ECO:0000256" key="6">
    <source>
        <dbReference type="ARBA" id="ARBA00022723"/>
    </source>
</evidence>
<evidence type="ECO:0000256" key="14">
    <source>
        <dbReference type="RuleBase" id="RU000504"/>
    </source>
</evidence>
<keyword evidence="10 14" id="KW-0460">Magnesium</keyword>
<evidence type="ECO:0000256" key="3">
    <source>
        <dbReference type="ARBA" id="ARBA00008663"/>
    </source>
</evidence>
<dbReference type="InterPro" id="IPR015806">
    <property type="entry name" value="Pyrv_Knase_insert_dom_sf"/>
</dbReference>
<dbReference type="Gene3D" id="2.40.33.10">
    <property type="entry name" value="PK beta-barrel domain-like"/>
    <property type="match status" value="1"/>
</dbReference>